<proteinExistence type="inferred from homology"/>
<comment type="caution">
    <text evidence="10">The sequence shown here is derived from an EMBL/GenBank/DDBJ whole genome shotgun (WGS) entry which is preliminary data.</text>
</comment>
<feature type="transmembrane region" description="Helical" evidence="7">
    <location>
        <begin position="178"/>
        <end position="196"/>
    </location>
</feature>
<feature type="transmembrane region" description="Helical" evidence="7">
    <location>
        <begin position="149"/>
        <end position="172"/>
    </location>
</feature>
<dbReference type="PANTHER" id="PTHR43840:SF15">
    <property type="entry name" value="MITOCHONDRIAL METAL TRANSPORTER 1-RELATED"/>
    <property type="match status" value="1"/>
</dbReference>
<evidence type="ECO:0000259" key="9">
    <source>
        <dbReference type="Pfam" id="PF16916"/>
    </source>
</evidence>
<feature type="domain" description="Cation efflux protein transmembrane" evidence="8">
    <location>
        <begin position="11"/>
        <end position="204"/>
    </location>
</feature>
<dbReference type="Gene3D" id="1.20.1510.10">
    <property type="entry name" value="Cation efflux protein transmembrane domain"/>
    <property type="match status" value="1"/>
</dbReference>
<dbReference type="Pfam" id="PF01545">
    <property type="entry name" value="Cation_efflux"/>
    <property type="match status" value="1"/>
</dbReference>
<dbReference type="RefSeq" id="WP_132805514.1">
    <property type="nucleotide sequence ID" value="NZ_SMAK01000002.1"/>
</dbReference>
<feature type="domain" description="Cation efflux protein cytoplasmic" evidence="9">
    <location>
        <begin position="303"/>
        <end position="362"/>
    </location>
</feature>
<keyword evidence="3" id="KW-0813">Transport</keyword>
<evidence type="ECO:0000256" key="4">
    <source>
        <dbReference type="ARBA" id="ARBA00022692"/>
    </source>
</evidence>
<dbReference type="InterPro" id="IPR027469">
    <property type="entry name" value="Cation_efflux_TMD_sf"/>
</dbReference>
<dbReference type="FunFam" id="1.20.1510.10:FF:000006">
    <property type="entry name" value="Divalent cation efflux transporter"/>
    <property type="match status" value="1"/>
</dbReference>
<evidence type="ECO:0000256" key="7">
    <source>
        <dbReference type="SAM" id="Phobius"/>
    </source>
</evidence>
<dbReference type="GO" id="GO:0015341">
    <property type="term" value="F:zinc efflux antiporter activity"/>
    <property type="evidence" value="ECO:0007669"/>
    <property type="project" value="TreeGrafter"/>
</dbReference>
<organism evidence="10 11">
    <name type="scientific">Tepidamorphus gemmatus</name>
    <dbReference type="NCBI Taxonomy" id="747076"/>
    <lineage>
        <taxon>Bacteria</taxon>
        <taxon>Pseudomonadati</taxon>
        <taxon>Pseudomonadota</taxon>
        <taxon>Alphaproteobacteria</taxon>
        <taxon>Hyphomicrobiales</taxon>
        <taxon>Tepidamorphaceae</taxon>
        <taxon>Tepidamorphus</taxon>
    </lineage>
</organism>
<dbReference type="InterPro" id="IPR036837">
    <property type="entry name" value="Cation_efflux_CTD_sf"/>
</dbReference>
<evidence type="ECO:0000256" key="1">
    <source>
        <dbReference type="ARBA" id="ARBA00004141"/>
    </source>
</evidence>
<name>A0A4R3MGT2_9HYPH</name>
<keyword evidence="6 7" id="KW-0472">Membrane</keyword>
<evidence type="ECO:0000256" key="5">
    <source>
        <dbReference type="ARBA" id="ARBA00022989"/>
    </source>
</evidence>
<gene>
    <name evidence="10" type="ORF">EDC22_102442</name>
</gene>
<sequence>MSSEKRKVALWSLLASGVLAASKFVVGIMTGSLGIISDAFHSLLDFGATIITYMAIRVSDRPPDRTHHFGHGKIESVAALAETALLVGTTGWIVYEAISRLAAVEQPHVEVGWIAIAVIVGSILIDYNRVRALRRVAKKYKSQALEADALNFSTDMLSSAVVLVGLGLTWLGYPKADALAAIGVAMFICVAAWRLGKRTLDALMDAAPAGAYDKIATIVREADGILGLERLRIRPVGATLFVDIDATVGRTLPLDRVAAIKSAAIDTILDAFPEADVSFTAHPVALDDETVHDKVMLIARRRALAVHHITVQHIGERLSVSFDIEVDGRLPLREAHEMADGLEKAIADELGTDVEVESHIEPLHVATLDGHDVEEPRREAYTALLSDLSRIDGRLSQVHNVRARTNDHGVFVTFHCRVDPSAPVEAVHAAVDDLEYAFRQRAPEVCRVIAHAEPLPE</sequence>
<evidence type="ECO:0000259" key="8">
    <source>
        <dbReference type="Pfam" id="PF01545"/>
    </source>
</evidence>
<dbReference type="GO" id="GO:0006882">
    <property type="term" value="P:intracellular zinc ion homeostasis"/>
    <property type="evidence" value="ECO:0007669"/>
    <property type="project" value="TreeGrafter"/>
</dbReference>
<dbReference type="Proteomes" id="UP000295678">
    <property type="component" value="Unassembled WGS sequence"/>
</dbReference>
<dbReference type="PANTHER" id="PTHR43840">
    <property type="entry name" value="MITOCHONDRIAL METAL TRANSPORTER 1-RELATED"/>
    <property type="match status" value="1"/>
</dbReference>
<comment type="similarity">
    <text evidence="2">Belongs to the cation diffusion facilitator (CDF) transporter (TC 2.A.4) family.</text>
</comment>
<evidence type="ECO:0000256" key="3">
    <source>
        <dbReference type="ARBA" id="ARBA00022448"/>
    </source>
</evidence>
<dbReference type="InterPro" id="IPR058533">
    <property type="entry name" value="Cation_efflux_TM"/>
</dbReference>
<accession>A0A4R3MGT2</accession>
<dbReference type="EMBL" id="SMAK01000002">
    <property type="protein sequence ID" value="TCT12756.1"/>
    <property type="molecule type" value="Genomic_DNA"/>
</dbReference>
<feature type="transmembrane region" description="Helical" evidence="7">
    <location>
        <begin position="111"/>
        <end position="128"/>
    </location>
</feature>
<feature type="transmembrane region" description="Helical" evidence="7">
    <location>
        <begin position="39"/>
        <end position="56"/>
    </location>
</feature>
<feature type="domain" description="Cation efflux protein cytoplasmic" evidence="9">
    <location>
        <begin position="211"/>
        <end position="277"/>
    </location>
</feature>
<dbReference type="InterPro" id="IPR027470">
    <property type="entry name" value="Cation_efflux_CTD"/>
</dbReference>
<feature type="transmembrane region" description="Helical" evidence="7">
    <location>
        <begin position="77"/>
        <end position="95"/>
    </location>
</feature>
<dbReference type="Gene3D" id="3.30.70.1350">
    <property type="entry name" value="Cation efflux protein, cytoplasmic domain"/>
    <property type="match status" value="3"/>
</dbReference>
<dbReference type="GO" id="GO:0005886">
    <property type="term" value="C:plasma membrane"/>
    <property type="evidence" value="ECO:0007669"/>
    <property type="project" value="TreeGrafter"/>
</dbReference>
<keyword evidence="11" id="KW-1185">Reference proteome</keyword>
<reference evidence="10 11" key="1">
    <citation type="submission" date="2019-03" db="EMBL/GenBank/DDBJ databases">
        <title>Genomic Encyclopedia of Type Strains, Phase IV (KMG-IV): sequencing the most valuable type-strain genomes for metagenomic binning, comparative biology and taxonomic classification.</title>
        <authorList>
            <person name="Goeker M."/>
        </authorList>
    </citation>
    <scope>NUCLEOTIDE SEQUENCE [LARGE SCALE GENOMIC DNA]</scope>
    <source>
        <strain evidence="10 11">DSM 19345</strain>
    </source>
</reference>
<evidence type="ECO:0000256" key="2">
    <source>
        <dbReference type="ARBA" id="ARBA00008114"/>
    </source>
</evidence>
<dbReference type="GO" id="GO:0015086">
    <property type="term" value="F:cadmium ion transmembrane transporter activity"/>
    <property type="evidence" value="ECO:0007669"/>
    <property type="project" value="TreeGrafter"/>
</dbReference>
<dbReference type="GO" id="GO:0015093">
    <property type="term" value="F:ferrous iron transmembrane transporter activity"/>
    <property type="evidence" value="ECO:0007669"/>
    <property type="project" value="TreeGrafter"/>
</dbReference>
<evidence type="ECO:0000313" key="10">
    <source>
        <dbReference type="EMBL" id="TCT12756.1"/>
    </source>
</evidence>
<keyword evidence="4 7" id="KW-0812">Transmembrane</keyword>
<comment type="subcellular location">
    <subcellularLocation>
        <location evidence="1">Membrane</location>
        <topology evidence="1">Multi-pass membrane protein</topology>
    </subcellularLocation>
</comment>
<dbReference type="OrthoDB" id="9806522at2"/>
<dbReference type="InterPro" id="IPR050291">
    <property type="entry name" value="CDF_Transporter"/>
</dbReference>
<dbReference type="Pfam" id="PF16916">
    <property type="entry name" value="ZT_dimer"/>
    <property type="match status" value="3"/>
</dbReference>
<keyword evidence="5 7" id="KW-1133">Transmembrane helix</keyword>
<dbReference type="AlphaFoldDB" id="A0A4R3MGT2"/>
<protein>
    <submittedName>
        <fullName evidence="10">Cation diffusion facilitator family transporter</fullName>
    </submittedName>
</protein>
<dbReference type="SUPFAM" id="SSF160240">
    <property type="entry name" value="Cation efflux protein cytoplasmic domain-like"/>
    <property type="match status" value="3"/>
</dbReference>
<dbReference type="InterPro" id="IPR002524">
    <property type="entry name" value="Cation_efflux"/>
</dbReference>
<dbReference type="NCBIfam" id="TIGR01297">
    <property type="entry name" value="CDF"/>
    <property type="match status" value="1"/>
</dbReference>
<feature type="domain" description="Cation efflux protein cytoplasmic" evidence="9">
    <location>
        <begin position="376"/>
        <end position="454"/>
    </location>
</feature>
<dbReference type="SUPFAM" id="SSF161111">
    <property type="entry name" value="Cation efflux protein transmembrane domain-like"/>
    <property type="match status" value="1"/>
</dbReference>
<evidence type="ECO:0000313" key="11">
    <source>
        <dbReference type="Proteomes" id="UP000295678"/>
    </source>
</evidence>
<evidence type="ECO:0000256" key="6">
    <source>
        <dbReference type="ARBA" id="ARBA00023136"/>
    </source>
</evidence>